<evidence type="ECO:0000313" key="2">
    <source>
        <dbReference type="Proteomes" id="UP000054107"/>
    </source>
</evidence>
<gene>
    <name evidence="1" type="primary">PARPA_04475.1 scaffold 14038</name>
</gene>
<keyword evidence="2" id="KW-1185">Reference proteome</keyword>
<evidence type="ECO:0008006" key="3">
    <source>
        <dbReference type="Google" id="ProtNLM"/>
    </source>
</evidence>
<sequence length="116" mass="13387">MERSQVLRWRLGWLPGGKPRPCPFHPTANLSRAHVTNCLQIHRRLQLPESIQDPLSFLLNLLPLKKPTNAQYSASWAVRWPAICLILFELDHIFHNEEVPPAPPNIGTSLVEWLQR</sequence>
<name>A0A0B7MXF0_9FUNG</name>
<proteinExistence type="predicted"/>
<organism evidence="1 2">
    <name type="scientific">Parasitella parasitica</name>
    <dbReference type="NCBI Taxonomy" id="35722"/>
    <lineage>
        <taxon>Eukaryota</taxon>
        <taxon>Fungi</taxon>
        <taxon>Fungi incertae sedis</taxon>
        <taxon>Mucoromycota</taxon>
        <taxon>Mucoromycotina</taxon>
        <taxon>Mucoromycetes</taxon>
        <taxon>Mucorales</taxon>
        <taxon>Mucorineae</taxon>
        <taxon>Mucoraceae</taxon>
        <taxon>Parasitella</taxon>
    </lineage>
</organism>
<accession>A0A0B7MXF0</accession>
<dbReference type="EMBL" id="LN725073">
    <property type="protein sequence ID" value="CEP10716.1"/>
    <property type="molecule type" value="Genomic_DNA"/>
</dbReference>
<dbReference type="AlphaFoldDB" id="A0A0B7MXF0"/>
<reference evidence="1 2" key="1">
    <citation type="submission" date="2014-09" db="EMBL/GenBank/DDBJ databases">
        <authorList>
            <person name="Ellenberger Sabrina"/>
        </authorList>
    </citation>
    <scope>NUCLEOTIDE SEQUENCE [LARGE SCALE GENOMIC DNA]</scope>
    <source>
        <strain evidence="1 2">CBS 412.66</strain>
    </source>
</reference>
<dbReference type="Proteomes" id="UP000054107">
    <property type="component" value="Unassembled WGS sequence"/>
</dbReference>
<dbReference type="OrthoDB" id="2277247at2759"/>
<protein>
    <recommendedName>
        <fullName evidence="3">Ndc10 domain-containing protein</fullName>
    </recommendedName>
</protein>
<evidence type="ECO:0000313" key="1">
    <source>
        <dbReference type="EMBL" id="CEP10716.1"/>
    </source>
</evidence>
<dbReference type="STRING" id="35722.A0A0B7MXF0"/>